<protein>
    <submittedName>
        <fullName evidence="2">Zinc ribbon domain-containing protein</fullName>
    </submittedName>
</protein>
<keyword evidence="3" id="KW-1185">Reference proteome</keyword>
<dbReference type="RefSeq" id="WP_268039080.1">
    <property type="nucleotide sequence ID" value="NZ_JAPQER010000001.1"/>
</dbReference>
<name>A0ABT4CXY7_9CLOT</name>
<evidence type="ECO:0000313" key="2">
    <source>
        <dbReference type="EMBL" id="MCY6482815.1"/>
    </source>
</evidence>
<accession>A0ABT4CXY7</accession>
<comment type="caution">
    <text evidence="2">The sequence shown here is derived from an EMBL/GenBank/DDBJ whole genome shotgun (WGS) entry which is preliminary data.</text>
</comment>
<gene>
    <name evidence="2" type="ORF">OW763_00385</name>
</gene>
<reference evidence="2" key="1">
    <citation type="submission" date="2022-12" db="EMBL/GenBank/DDBJ databases">
        <authorList>
            <person name="Wang J."/>
        </authorList>
    </citation>
    <scope>NUCLEOTIDE SEQUENCE</scope>
    <source>
        <strain evidence="2">HY-45-18</strain>
    </source>
</reference>
<proteinExistence type="predicted"/>
<sequence>MGKTGGRRKNNVKKEVYLKSDHKGNLDIVGLENKNIIYLLKKFKANIKDPQYFSSPYILKDLLICSKCGNKLIPKNYGKHKASVYRCPTKENGKSHNIIKTELIEDLVLDKLYDINYCKNDISMGYNKYLSSFKEKNETHNKVIYALKNKISDIENNVKNIDEMLAENPKQHIINGLLKYKHYFQDKISLLTKQLEENKSQLNIKPISFKKFNNQINIIIKQIPDKRVLCFLVIDKILVSNDNNQLKLNIIISPKTL</sequence>
<dbReference type="Pfam" id="PF13408">
    <property type="entry name" value="Zn_ribbon_recom"/>
    <property type="match status" value="1"/>
</dbReference>
<evidence type="ECO:0000313" key="3">
    <source>
        <dbReference type="Proteomes" id="UP001078443"/>
    </source>
</evidence>
<feature type="domain" description="Recombinase zinc beta ribbon" evidence="1">
    <location>
        <begin position="59"/>
        <end position="112"/>
    </location>
</feature>
<dbReference type="Proteomes" id="UP001078443">
    <property type="component" value="Unassembled WGS sequence"/>
</dbReference>
<dbReference type="EMBL" id="JAPQER010000001">
    <property type="protein sequence ID" value="MCY6482815.1"/>
    <property type="molecule type" value="Genomic_DNA"/>
</dbReference>
<dbReference type="InterPro" id="IPR025827">
    <property type="entry name" value="Zn_ribbon_recom_dom"/>
</dbReference>
<organism evidence="2 3">
    <name type="scientific">Clostridium aestuarii</name>
    <dbReference type="NCBI Taxonomy" id="338193"/>
    <lineage>
        <taxon>Bacteria</taxon>
        <taxon>Bacillati</taxon>
        <taxon>Bacillota</taxon>
        <taxon>Clostridia</taxon>
        <taxon>Eubacteriales</taxon>
        <taxon>Clostridiaceae</taxon>
        <taxon>Clostridium</taxon>
    </lineage>
</organism>
<evidence type="ECO:0000259" key="1">
    <source>
        <dbReference type="Pfam" id="PF13408"/>
    </source>
</evidence>